<keyword evidence="2" id="KW-1185">Reference proteome</keyword>
<organism evidence="1 2">
    <name type="scientific">Pneumocystis oryctolagi</name>
    <dbReference type="NCBI Taxonomy" id="42067"/>
    <lineage>
        <taxon>Eukaryota</taxon>
        <taxon>Fungi</taxon>
        <taxon>Dikarya</taxon>
        <taxon>Ascomycota</taxon>
        <taxon>Taphrinomycotina</taxon>
        <taxon>Pneumocystomycetes</taxon>
        <taxon>Pneumocystaceae</taxon>
        <taxon>Pneumocystis</taxon>
    </lineage>
</organism>
<proteinExistence type="predicted"/>
<evidence type="ECO:0000313" key="2">
    <source>
        <dbReference type="Proteomes" id="UP000768646"/>
    </source>
</evidence>
<reference evidence="1 2" key="1">
    <citation type="journal article" date="2021" name="Commun. Biol.">
        <title>Genomic insights into the host specific adaptation of the Pneumocystis genus.</title>
        <authorList>
            <person name="Cisse O.H."/>
            <person name="Ma L."/>
            <person name="Dekker J.P."/>
            <person name="Khil P.P."/>
            <person name="Youn J.-H."/>
            <person name="Brenchley J.M."/>
            <person name="Blair R."/>
            <person name="Pahar B."/>
            <person name="Chabe M."/>
            <person name="Van Rompay K.K.A."/>
            <person name="Keesler R."/>
            <person name="Sukura A."/>
            <person name="Hirsch V."/>
            <person name="Kutty G."/>
            <person name="Liu Y."/>
            <person name="Peng L."/>
            <person name="Chen J."/>
            <person name="Song J."/>
            <person name="Weissenbacher-Lang C."/>
            <person name="Xu J."/>
            <person name="Upham N.S."/>
            <person name="Stajich J.E."/>
            <person name="Cuomo C.A."/>
            <person name="Cushion M.T."/>
            <person name="Kovacs J.A."/>
        </authorList>
    </citation>
    <scope>NUCLEOTIDE SEQUENCE [LARGE SCALE GENOMIC DNA]</scope>
    <source>
        <strain evidence="1 2">RABM</strain>
    </source>
</reference>
<name>A0ACB7CDA5_9ASCO</name>
<protein>
    <submittedName>
        <fullName evidence="1">Uncharacterized protein</fullName>
    </submittedName>
</protein>
<dbReference type="EMBL" id="JABTEG010000003">
    <property type="protein sequence ID" value="KAG4305563.1"/>
    <property type="molecule type" value="Genomic_DNA"/>
</dbReference>
<evidence type="ECO:0000313" key="1">
    <source>
        <dbReference type="EMBL" id="KAG4305563.1"/>
    </source>
</evidence>
<gene>
    <name evidence="1" type="ORF">PORY_001119</name>
</gene>
<accession>A0ACB7CDA5</accession>
<sequence length="387" mass="44217">MTLAKEKDCSIGALVLDAVSFISLSSSLIMNRASSFYTVPNVINEIKDKKSLQELSLWENKITVRTPQLSSIQKIILFSKKTGDYEVLSITDIHILALTYELDCEANGDSWKLPKELNKPKVNNSSHSEHDNIPKSEDVETQEVSRNQESLKEKFQENLKNEIDQITENTKNISLKEMDNDDNDGWITPSNIHRYKSIDEKTTMISAKTKTLKVACVTNDFAMQNVLLQMDLNLVSLETGLKIKTIKSWVLRCYGCFKIIKDTSKKFCPGCGGNTLLRTSCSTDSNGKFRIYLKRHMQWNNRGTIYPIPKPRHGSASGKGHKQLIFREDQKEYQKAIKYQKRKKEKDLFDPDSLPDILTGKRNSSHYNVVIGMGKRNPNEKTRSRQN</sequence>
<dbReference type="Proteomes" id="UP000768646">
    <property type="component" value="Unassembled WGS sequence"/>
</dbReference>
<comment type="caution">
    <text evidence="1">The sequence shown here is derived from an EMBL/GenBank/DDBJ whole genome shotgun (WGS) entry which is preliminary data.</text>
</comment>